<feature type="transmembrane region" description="Helical" evidence="1">
    <location>
        <begin position="522"/>
        <end position="549"/>
    </location>
</feature>
<dbReference type="InterPro" id="IPR051533">
    <property type="entry name" value="WaaL-like"/>
</dbReference>
<feature type="transmembrane region" description="Helical" evidence="1">
    <location>
        <begin position="12"/>
        <end position="29"/>
    </location>
</feature>
<dbReference type="EMBL" id="ACBY02000014">
    <property type="protein sequence ID" value="EFB76965.1"/>
    <property type="molecule type" value="Genomic_DNA"/>
</dbReference>
<feature type="transmembrane region" description="Helical" evidence="1">
    <location>
        <begin position="136"/>
        <end position="156"/>
    </location>
</feature>
<feature type="transmembrane region" description="Helical" evidence="1">
    <location>
        <begin position="76"/>
        <end position="95"/>
    </location>
</feature>
<gene>
    <name evidence="2" type="ORF">SUBVAR_04587</name>
</gene>
<dbReference type="PANTHER" id="PTHR37422:SF13">
    <property type="entry name" value="LIPOPOLYSACCHARIDE BIOSYNTHESIS PROTEIN PA4999-RELATED"/>
    <property type="match status" value="1"/>
</dbReference>
<feature type="transmembrane region" description="Helical" evidence="1">
    <location>
        <begin position="321"/>
        <end position="343"/>
    </location>
</feature>
<feature type="transmembrane region" description="Helical" evidence="1">
    <location>
        <begin position="101"/>
        <end position="124"/>
    </location>
</feature>
<dbReference type="OrthoDB" id="9796676at2"/>
<dbReference type="Proteomes" id="UP000003438">
    <property type="component" value="Unassembled WGS sequence"/>
</dbReference>
<dbReference type="PANTHER" id="PTHR37422">
    <property type="entry name" value="TEICHURONIC ACID BIOSYNTHESIS PROTEIN TUAE"/>
    <property type="match status" value="1"/>
</dbReference>
<feature type="transmembrane region" description="Helical" evidence="1">
    <location>
        <begin position="41"/>
        <end position="64"/>
    </location>
</feature>
<organism evidence="2 3">
    <name type="scientific">Subdoligranulum variabile DSM 15176</name>
    <dbReference type="NCBI Taxonomy" id="411471"/>
    <lineage>
        <taxon>Bacteria</taxon>
        <taxon>Bacillati</taxon>
        <taxon>Bacillota</taxon>
        <taxon>Clostridia</taxon>
        <taxon>Eubacteriales</taxon>
        <taxon>Oscillospiraceae</taxon>
        <taxon>Subdoligranulum</taxon>
    </lineage>
</organism>
<evidence type="ECO:0000256" key="1">
    <source>
        <dbReference type="SAM" id="Phobius"/>
    </source>
</evidence>
<keyword evidence="1" id="KW-0812">Transmembrane</keyword>
<keyword evidence="3" id="KW-1185">Reference proteome</keyword>
<feature type="transmembrane region" description="Helical" evidence="1">
    <location>
        <begin position="285"/>
        <end position="309"/>
    </location>
</feature>
<feature type="transmembrane region" description="Helical" evidence="1">
    <location>
        <begin position="424"/>
        <end position="443"/>
    </location>
</feature>
<evidence type="ECO:0000313" key="3">
    <source>
        <dbReference type="Proteomes" id="UP000003438"/>
    </source>
</evidence>
<keyword evidence="1" id="KW-0472">Membrane</keyword>
<feature type="transmembrane region" description="Helical" evidence="1">
    <location>
        <begin position="184"/>
        <end position="203"/>
    </location>
</feature>
<feature type="transmembrane region" description="Helical" evidence="1">
    <location>
        <begin position="450"/>
        <end position="467"/>
    </location>
</feature>
<feature type="transmembrane region" description="Helical" evidence="1">
    <location>
        <begin position="256"/>
        <end position="273"/>
    </location>
</feature>
<protein>
    <recommendedName>
        <fullName evidence="4">O-antigen polymerase</fullName>
    </recommendedName>
</protein>
<proteinExistence type="predicted"/>
<dbReference type="eggNOG" id="ENOG502Z9D2">
    <property type="taxonomic scope" value="Bacteria"/>
</dbReference>
<dbReference type="RefSeq" id="WP_007046018.1">
    <property type="nucleotide sequence ID" value="NZ_GG704769.1"/>
</dbReference>
<feature type="transmembrane region" description="Helical" evidence="1">
    <location>
        <begin position="232"/>
        <end position="249"/>
    </location>
</feature>
<dbReference type="AlphaFoldDB" id="D1PJL7"/>
<accession>D1PJL7</accession>
<evidence type="ECO:0000313" key="2">
    <source>
        <dbReference type="EMBL" id="EFB76965.1"/>
    </source>
</evidence>
<sequence>MQQTQQLRQLAARSATAFLLAVLCVYPLYIDKFSNLGVVKFTGVCTLSWAFCLWLGALALVGAVPRPGRFTTQDPTLWSLGAFVLVTLVSTATSLSPVASFWGLGGYYGGLMMVFFTAAGYLAIRAFAPQDLLNGLTFCVGITTAIVTVLYVLNIFNIDLIGTYADTAVVERAQFFSTLGQKNFNSGFMAFALPLVFYAFLVARGVRHTIFYGIPAFFGGLALAVVDAEGLALGIGAAVLVLICQKMFTTRTLRRIAVIGAFFFFHAGWMQYMRTHVYTQGGKPMLAALGHMGLEGLAACTILWAVLRFGLHGREIPLWRAGRVVAAVAVTAAVLLYGLANFWPGFPSLGRLDDILIINDDWGTYRGTAWRITWSTWLSQPLWRKIIGVGTGMMHTAMMDWAGTGVTDRMKTFYAAHNEYLEQLLTTGVLGLAAWVWFIVAHLRRAAKNWLRPGVAPVALALVSYLAHAVVSIRVSMIFPEIMLLFALLMVFCRPPEEESAPAEKPRHGKAKKREEPLAKPGLIRLWAPPAVAAVVMMAVCGAASRVFFGFLF</sequence>
<keyword evidence="1" id="KW-1133">Transmembrane helix</keyword>
<dbReference type="STRING" id="411471.SUBVAR_04587"/>
<evidence type="ECO:0008006" key="4">
    <source>
        <dbReference type="Google" id="ProtNLM"/>
    </source>
</evidence>
<dbReference type="HOGENOM" id="CLU_036591_0_0_9"/>
<reference evidence="2" key="1">
    <citation type="submission" date="2009-12" db="EMBL/GenBank/DDBJ databases">
        <authorList>
            <person name="Weinstock G."/>
            <person name="Sodergren E."/>
            <person name="Clifton S."/>
            <person name="Fulton L."/>
            <person name="Fulton B."/>
            <person name="Courtney L."/>
            <person name="Fronick C."/>
            <person name="Harrison M."/>
            <person name="Strong C."/>
            <person name="Farmer C."/>
            <person name="Delahaunty K."/>
            <person name="Markovic C."/>
            <person name="Hall O."/>
            <person name="Minx P."/>
            <person name="Tomlinson C."/>
            <person name="Mitreva M."/>
            <person name="Nelson J."/>
            <person name="Hou S."/>
            <person name="Wollam A."/>
            <person name="Pepin K.H."/>
            <person name="Johnson M."/>
            <person name="Bhonagiri V."/>
            <person name="Nash W.E."/>
            <person name="Warren W."/>
            <person name="Chinwalla A."/>
            <person name="Mardis E.R."/>
            <person name="Wilson R.K."/>
        </authorList>
    </citation>
    <scope>NUCLEOTIDE SEQUENCE [LARGE SCALE GENOMIC DNA]</scope>
    <source>
        <strain evidence="2">DSM 15176</strain>
    </source>
</reference>
<comment type="caution">
    <text evidence="2">The sequence shown here is derived from an EMBL/GenBank/DDBJ whole genome shotgun (WGS) entry which is preliminary data.</text>
</comment>
<name>D1PJL7_9FIRM</name>